<name>A0AAV0GBN2_9ASTE</name>
<proteinExistence type="predicted"/>
<comment type="caution">
    <text evidence="7">The sequence shown here is derived from an EMBL/GenBank/DDBJ whole genome shotgun (WGS) entry which is preliminary data.</text>
</comment>
<evidence type="ECO:0000313" key="7">
    <source>
        <dbReference type="EMBL" id="CAH9145401.1"/>
    </source>
</evidence>
<reference evidence="7" key="1">
    <citation type="submission" date="2022-07" db="EMBL/GenBank/DDBJ databases">
        <authorList>
            <person name="Macas J."/>
            <person name="Novak P."/>
            <person name="Neumann P."/>
        </authorList>
    </citation>
    <scope>NUCLEOTIDE SEQUENCE</scope>
</reference>
<dbReference type="SMART" id="SM00184">
    <property type="entry name" value="RING"/>
    <property type="match status" value="1"/>
</dbReference>
<keyword evidence="1" id="KW-0479">Metal-binding</keyword>
<evidence type="ECO:0000256" key="5">
    <source>
        <dbReference type="SAM" id="MobiDB-lite"/>
    </source>
</evidence>
<feature type="compositionally biased region" description="Pro residues" evidence="5">
    <location>
        <begin position="120"/>
        <end position="146"/>
    </location>
</feature>
<keyword evidence="3" id="KW-0862">Zinc</keyword>
<dbReference type="EMBL" id="CAMAPF010001074">
    <property type="protein sequence ID" value="CAH9145401.1"/>
    <property type="molecule type" value="Genomic_DNA"/>
</dbReference>
<dbReference type="PROSITE" id="PS50089">
    <property type="entry name" value="ZF_RING_2"/>
    <property type="match status" value="1"/>
</dbReference>
<dbReference type="PANTHER" id="PTHR45931">
    <property type="entry name" value="SI:CH211-59O9.10"/>
    <property type="match status" value="1"/>
</dbReference>
<evidence type="ECO:0000256" key="2">
    <source>
        <dbReference type="ARBA" id="ARBA00022771"/>
    </source>
</evidence>
<dbReference type="SUPFAM" id="SSF57850">
    <property type="entry name" value="RING/U-box"/>
    <property type="match status" value="1"/>
</dbReference>
<feature type="compositionally biased region" description="Pro residues" evidence="5">
    <location>
        <begin position="158"/>
        <end position="189"/>
    </location>
</feature>
<protein>
    <recommendedName>
        <fullName evidence="6">RING-type domain-containing protein</fullName>
    </recommendedName>
</protein>
<gene>
    <name evidence="7" type="ORF">CEPIT_LOCUS42184</name>
</gene>
<organism evidence="7 8">
    <name type="scientific">Cuscuta epithymum</name>
    <dbReference type="NCBI Taxonomy" id="186058"/>
    <lineage>
        <taxon>Eukaryota</taxon>
        <taxon>Viridiplantae</taxon>
        <taxon>Streptophyta</taxon>
        <taxon>Embryophyta</taxon>
        <taxon>Tracheophyta</taxon>
        <taxon>Spermatophyta</taxon>
        <taxon>Magnoliopsida</taxon>
        <taxon>eudicotyledons</taxon>
        <taxon>Gunneridae</taxon>
        <taxon>Pentapetalae</taxon>
        <taxon>asterids</taxon>
        <taxon>lamiids</taxon>
        <taxon>Solanales</taxon>
        <taxon>Convolvulaceae</taxon>
        <taxon>Cuscuteae</taxon>
        <taxon>Cuscuta</taxon>
        <taxon>Cuscuta subgen. Cuscuta</taxon>
    </lineage>
</organism>
<feature type="domain" description="RING-type" evidence="6">
    <location>
        <begin position="278"/>
        <end position="321"/>
    </location>
</feature>
<dbReference type="InterPro" id="IPR051834">
    <property type="entry name" value="RING_finger_E3_ligase"/>
</dbReference>
<keyword evidence="8" id="KW-1185">Reference proteome</keyword>
<dbReference type="GO" id="GO:0005634">
    <property type="term" value="C:nucleus"/>
    <property type="evidence" value="ECO:0007669"/>
    <property type="project" value="TreeGrafter"/>
</dbReference>
<keyword evidence="2 4" id="KW-0863">Zinc-finger</keyword>
<accession>A0AAV0GBN2</accession>
<dbReference type="Proteomes" id="UP001152523">
    <property type="component" value="Unassembled WGS sequence"/>
</dbReference>
<dbReference type="InterPro" id="IPR001841">
    <property type="entry name" value="Znf_RING"/>
</dbReference>
<dbReference type="GO" id="GO:0006511">
    <property type="term" value="P:ubiquitin-dependent protein catabolic process"/>
    <property type="evidence" value="ECO:0007669"/>
    <property type="project" value="TreeGrafter"/>
</dbReference>
<dbReference type="GO" id="GO:0061630">
    <property type="term" value="F:ubiquitin protein ligase activity"/>
    <property type="evidence" value="ECO:0007669"/>
    <property type="project" value="TreeGrafter"/>
</dbReference>
<dbReference type="GO" id="GO:0008270">
    <property type="term" value="F:zinc ion binding"/>
    <property type="evidence" value="ECO:0007669"/>
    <property type="project" value="UniProtKB-KW"/>
</dbReference>
<dbReference type="AlphaFoldDB" id="A0AAV0GBN2"/>
<feature type="region of interest" description="Disordered" evidence="5">
    <location>
        <begin position="120"/>
        <end position="192"/>
    </location>
</feature>
<dbReference type="PANTHER" id="PTHR45931:SF16">
    <property type="entry name" value="RING_U-BOX SUPERFAMILY PROTEIN"/>
    <property type="match status" value="1"/>
</dbReference>
<dbReference type="Pfam" id="PF13639">
    <property type="entry name" value="zf-RING_2"/>
    <property type="match status" value="1"/>
</dbReference>
<dbReference type="InterPro" id="IPR013083">
    <property type="entry name" value="Znf_RING/FYVE/PHD"/>
</dbReference>
<dbReference type="Gene3D" id="3.30.40.10">
    <property type="entry name" value="Zinc/RING finger domain, C3HC4 (zinc finger)"/>
    <property type="match status" value="1"/>
</dbReference>
<sequence length="329" mass="35912">MAAPRISGGSVTDDPSRGELRIRMTITRVVMISPSGGSRPVTVGNISSTVIVDPELIFSSPDGVSSTISADLISQFNVNPVTAWQRARRLVKFALRIIRGGCLRFPFFMNIVLETLPDPPSPLPEPPSPQRLPASVHPPPLPPPPTHFRHHPPRQTDFPPPPPPILSRPPPPPILSRLPSPPPPPPPQPSQAGYLLATMEVLIEMEFGRLGLGPPLEAIQALVDSIYHRYYYEISERESAFSAAAIAAAGNISTGLSAIEISNLKTEKFDGNTNGELCSVCLAEYKEGDVITPLEPSCSHIFHNECVVKWLRKNRRCPLCRSQVVINHN</sequence>
<evidence type="ECO:0000259" key="6">
    <source>
        <dbReference type="PROSITE" id="PS50089"/>
    </source>
</evidence>
<evidence type="ECO:0000313" key="8">
    <source>
        <dbReference type="Proteomes" id="UP001152523"/>
    </source>
</evidence>
<evidence type="ECO:0000256" key="3">
    <source>
        <dbReference type="ARBA" id="ARBA00022833"/>
    </source>
</evidence>
<evidence type="ECO:0000256" key="1">
    <source>
        <dbReference type="ARBA" id="ARBA00022723"/>
    </source>
</evidence>
<dbReference type="CDD" id="cd16454">
    <property type="entry name" value="RING-H2_PA-TM-RING"/>
    <property type="match status" value="1"/>
</dbReference>
<evidence type="ECO:0000256" key="4">
    <source>
        <dbReference type="PROSITE-ProRule" id="PRU00175"/>
    </source>
</evidence>